<dbReference type="InterPro" id="IPR002161">
    <property type="entry name" value="PdxT/SNO"/>
</dbReference>
<dbReference type="FunFam" id="3.40.50.880:FF:000010">
    <property type="entry name" value="uncharacterized protein LOC100176842 isoform X2"/>
    <property type="match status" value="1"/>
</dbReference>
<dbReference type="GO" id="GO:0042823">
    <property type="term" value="P:pyridoxal phosphate biosynthetic process"/>
    <property type="evidence" value="ECO:0007669"/>
    <property type="project" value="InterPro"/>
</dbReference>
<organism evidence="9">
    <name type="scientific">freshwater metagenome</name>
    <dbReference type="NCBI Taxonomy" id="449393"/>
    <lineage>
        <taxon>unclassified sequences</taxon>
        <taxon>metagenomes</taxon>
        <taxon>ecological metagenomes</taxon>
    </lineage>
</organism>
<keyword evidence="1" id="KW-0378">Hydrolase</keyword>
<keyword evidence="2" id="KW-0663">Pyridoxal phosphate</keyword>
<evidence type="ECO:0000256" key="2">
    <source>
        <dbReference type="ARBA" id="ARBA00022898"/>
    </source>
</evidence>
<dbReference type="Gene3D" id="3.40.50.880">
    <property type="match status" value="1"/>
</dbReference>
<dbReference type="EMBL" id="CAETWZ010000078">
    <property type="protein sequence ID" value="CAB4368067.1"/>
    <property type="molecule type" value="Genomic_DNA"/>
</dbReference>
<evidence type="ECO:0000313" key="9">
    <source>
        <dbReference type="EMBL" id="CAB5044041.1"/>
    </source>
</evidence>
<comment type="catalytic activity">
    <reaction evidence="5">
        <text>L-glutamine + H2O = L-glutamate + NH4(+)</text>
        <dbReference type="Rhea" id="RHEA:15889"/>
        <dbReference type="ChEBI" id="CHEBI:15377"/>
        <dbReference type="ChEBI" id="CHEBI:28938"/>
        <dbReference type="ChEBI" id="CHEBI:29985"/>
        <dbReference type="ChEBI" id="CHEBI:58359"/>
        <dbReference type="EC" id="3.5.1.2"/>
    </reaction>
</comment>
<proteinExistence type="inferred from homology"/>
<dbReference type="HAMAP" id="MF_01615">
    <property type="entry name" value="PdxT"/>
    <property type="match status" value="1"/>
</dbReference>
<dbReference type="InterPro" id="IPR029062">
    <property type="entry name" value="Class_I_gatase-like"/>
</dbReference>
<dbReference type="GO" id="GO:1903600">
    <property type="term" value="C:glutaminase complex"/>
    <property type="evidence" value="ECO:0007669"/>
    <property type="project" value="TreeGrafter"/>
</dbReference>
<dbReference type="EMBL" id="CAEZZL010000001">
    <property type="protein sequence ID" value="CAB4751244.1"/>
    <property type="molecule type" value="Genomic_DNA"/>
</dbReference>
<keyword evidence="4" id="KW-0456">Lyase</keyword>
<dbReference type="GO" id="GO:0004359">
    <property type="term" value="F:glutaminase activity"/>
    <property type="evidence" value="ECO:0007669"/>
    <property type="project" value="UniProtKB-EC"/>
</dbReference>
<dbReference type="AlphaFoldDB" id="A0A6J7SSZ4"/>
<name>A0A6J7SSZ4_9ZZZZ</name>
<dbReference type="PROSITE" id="PS51273">
    <property type="entry name" value="GATASE_TYPE_1"/>
    <property type="match status" value="1"/>
</dbReference>
<dbReference type="Pfam" id="PF01174">
    <property type="entry name" value="SNO"/>
    <property type="match status" value="1"/>
</dbReference>
<dbReference type="GO" id="GO:0005829">
    <property type="term" value="C:cytosol"/>
    <property type="evidence" value="ECO:0007669"/>
    <property type="project" value="TreeGrafter"/>
</dbReference>
<accession>A0A6J7SSZ4</accession>
<sequence length="194" mass="20710">MNVQIGVLALQGAFAAHSECLASLGVQSIEVRTPEQLIGVDALLMPGGESSTMSQLLESSGLFDPIAERISSGMPVFGTCAGMILLASEVLDGRSDQRNFSAIDISVRRNAFGRQLDSFETTVSTSVGEFHGVFIRAPRIERVGADVKVLGSINDEPVLVQQGNVLAASFHPELSGDARLHDYFVSMTSNKKKV</sequence>
<dbReference type="EMBL" id="CAFBQH010000002">
    <property type="protein sequence ID" value="CAB5044041.1"/>
    <property type="molecule type" value="Genomic_DNA"/>
</dbReference>
<protein>
    <submittedName>
        <fullName evidence="9">Unannotated protein</fullName>
    </submittedName>
</protein>
<evidence type="ECO:0000313" key="7">
    <source>
        <dbReference type="EMBL" id="CAB4668371.1"/>
    </source>
</evidence>
<dbReference type="PIRSF" id="PIRSF005639">
    <property type="entry name" value="Glut_amidoT_SNO"/>
    <property type="match status" value="1"/>
</dbReference>
<reference evidence="9" key="1">
    <citation type="submission" date="2020-05" db="EMBL/GenBank/DDBJ databases">
        <authorList>
            <person name="Chiriac C."/>
            <person name="Salcher M."/>
            <person name="Ghai R."/>
            <person name="Kavagutti S V."/>
        </authorList>
    </citation>
    <scope>NUCLEOTIDE SEQUENCE</scope>
</reference>
<dbReference type="CDD" id="cd01749">
    <property type="entry name" value="GATase1_PB"/>
    <property type="match status" value="1"/>
</dbReference>
<dbReference type="PROSITE" id="PS51130">
    <property type="entry name" value="PDXT_SNO_2"/>
    <property type="match status" value="1"/>
</dbReference>
<evidence type="ECO:0000256" key="5">
    <source>
        <dbReference type="ARBA" id="ARBA00049534"/>
    </source>
</evidence>
<dbReference type="PANTHER" id="PTHR31559">
    <property type="entry name" value="PYRIDOXAL 5'-PHOSPHATE SYNTHASE SUBUNIT SNO"/>
    <property type="match status" value="1"/>
</dbReference>
<dbReference type="SUPFAM" id="SSF52317">
    <property type="entry name" value="Class I glutamine amidotransferase-like"/>
    <property type="match status" value="1"/>
</dbReference>
<evidence type="ECO:0000256" key="1">
    <source>
        <dbReference type="ARBA" id="ARBA00022801"/>
    </source>
</evidence>
<dbReference type="PANTHER" id="PTHR31559:SF0">
    <property type="entry name" value="PYRIDOXAL 5'-PHOSPHATE SYNTHASE SUBUNIT SNO1-RELATED"/>
    <property type="match status" value="1"/>
</dbReference>
<evidence type="ECO:0000256" key="3">
    <source>
        <dbReference type="ARBA" id="ARBA00022962"/>
    </source>
</evidence>
<dbReference type="GO" id="GO:0016829">
    <property type="term" value="F:lyase activity"/>
    <property type="evidence" value="ECO:0007669"/>
    <property type="project" value="UniProtKB-KW"/>
</dbReference>
<dbReference type="EMBL" id="CAEZXA010000019">
    <property type="protein sequence ID" value="CAB4668371.1"/>
    <property type="molecule type" value="Genomic_DNA"/>
</dbReference>
<dbReference type="NCBIfam" id="TIGR03800">
    <property type="entry name" value="PLP_synth_Pdx2"/>
    <property type="match status" value="1"/>
</dbReference>
<evidence type="ECO:0000256" key="4">
    <source>
        <dbReference type="ARBA" id="ARBA00023239"/>
    </source>
</evidence>
<evidence type="ECO:0000313" key="8">
    <source>
        <dbReference type="EMBL" id="CAB4751244.1"/>
    </source>
</evidence>
<dbReference type="GO" id="GO:0008614">
    <property type="term" value="P:pyridoxine metabolic process"/>
    <property type="evidence" value="ECO:0007669"/>
    <property type="project" value="TreeGrafter"/>
</dbReference>
<evidence type="ECO:0000313" key="6">
    <source>
        <dbReference type="EMBL" id="CAB4368067.1"/>
    </source>
</evidence>
<keyword evidence="3" id="KW-0315">Glutamine amidotransferase</keyword>
<gene>
    <name evidence="7" type="ORF">UFOPK2334_00371</name>
    <name evidence="8" type="ORF">UFOPK2870_00057</name>
    <name evidence="6" type="ORF">UFOPK4179_00861</name>
    <name evidence="9" type="ORF">UFOPK4293_00062</name>
</gene>